<evidence type="ECO:0000256" key="5">
    <source>
        <dbReference type="ARBA" id="ARBA00022989"/>
    </source>
</evidence>
<reference evidence="9 10" key="1">
    <citation type="submission" date="2019-08" db="EMBL/GenBank/DDBJ databases">
        <authorList>
            <person name="Alioto T."/>
            <person name="Alioto T."/>
            <person name="Gomez Garrido J."/>
        </authorList>
    </citation>
    <scope>NUCLEOTIDE SEQUENCE [LARGE SCALE GENOMIC DNA]</scope>
</reference>
<evidence type="ECO:0000256" key="4">
    <source>
        <dbReference type="ARBA" id="ARBA00022787"/>
    </source>
</evidence>
<evidence type="ECO:0000256" key="6">
    <source>
        <dbReference type="ARBA" id="ARBA00023128"/>
    </source>
</evidence>
<keyword evidence="3" id="KW-0812">Transmembrane</keyword>
<gene>
    <name evidence="9" type="ORF">CINCED_3A014057</name>
</gene>
<dbReference type="InterPro" id="IPR039433">
    <property type="entry name" value="Mff-like_dom"/>
</dbReference>
<evidence type="ECO:0000256" key="3">
    <source>
        <dbReference type="ARBA" id="ARBA00022692"/>
    </source>
</evidence>
<evidence type="ECO:0000256" key="1">
    <source>
        <dbReference type="ARBA" id="ARBA00004167"/>
    </source>
</evidence>
<comment type="subcellular location">
    <subcellularLocation>
        <location evidence="1">Membrane</location>
        <topology evidence="1">Single-pass membrane protein</topology>
    </subcellularLocation>
    <subcellularLocation>
        <location evidence="2">Mitochondrion outer membrane</location>
    </subcellularLocation>
</comment>
<evidence type="ECO:0000313" key="9">
    <source>
        <dbReference type="EMBL" id="VVC41074.1"/>
    </source>
</evidence>
<dbReference type="AlphaFoldDB" id="A0A5E4NHQ9"/>
<dbReference type="Pfam" id="PF05644">
    <property type="entry name" value="Miff"/>
    <property type="match status" value="1"/>
</dbReference>
<keyword evidence="4" id="KW-1000">Mitochondrion outer membrane</keyword>
<proteinExistence type="predicted"/>
<protein>
    <recommendedName>
        <fullName evidence="8">Mff-like domain-containing protein</fullName>
    </recommendedName>
</protein>
<evidence type="ECO:0000256" key="7">
    <source>
        <dbReference type="ARBA" id="ARBA00023136"/>
    </source>
</evidence>
<dbReference type="GO" id="GO:0005741">
    <property type="term" value="C:mitochondrial outer membrane"/>
    <property type="evidence" value="ECO:0007669"/>
    <property type="project" value="UniProtKB-SubCell"/>
</dbReference>
<dbReference type="Proteomes" id="UP000325440">
    <property type="component" value="Unassembled WGS sequence"/>
</dbReference>
<name>A0A5E4NHQ9_9HEMI</name>
<evidence type="ECO:0000259" key="8">
    <source>
        <dbReference type="Pfam" id="PF05644"/>
    </source>
</evidence>
<keyword evidence="6" id="KW-0496">Mitochondrion</keyword>
<sequence>MLEPKVEKKTFAEFLNREKFSIQKYMLELAVIPNAVGTLEWLAMFGDDSTRFGDNFDMRVPEKIIIMGNKHHRGTKSNPKEFINDLVIPHLAMEEHNRVQTPQQKITMSRHYFLSVLDNFKNSAQTTEETNFYPKRTNFLDIFPIFSMEACNEDGCHGPRVY</sequence>
<keyword evidence="10" id="KW-1185">Reference proteome</keyword>
<organism evidence="9 10">
    <name type="scientific">Cinara cedri</name>
    <dbReference type="NCBI Taxonomy" id="506608"/>
    <lineage>
        <taxon>Eukaryota</taxon>
        <taxon>Metazoa</taxon>
        <taxon>Ecdysozoa</taxon>
        <taxon>Arthropoda</taxon>
        <taxon>Hexapoda</taxon>
        <taxon>Insecta</taxon>
        <taxon>Pterygota</taxon>
        <taxon>Neoptera</taxon>
        <taxon>Paraneoptera</taxon>
        <taxon>Hemiptera</taxon>
        <taxon>Sternorrhyncha</taxon>
        <taxon>Aphidomorpha</taxon>
        <taxon>Aphidoidea</taxon>
        <taxon>Aphididae</taxon>
        <taxon>Lachninae</taxon>
        <taxon>Cinara</taxon>
    </lineage>
</organism>
<dbReference type="OrthoDB" id="5986838at2759"/>
<dbReference type="EMBL" id="CABPRJ010001912">
    <property type="protein sequence ID" value="VVC41074.1"/>
    <property type="molecule type" value="Genomic_DNA"/>
</dbReference>
<feature type="domain" description="Mff-like" evidence="8">
    <location>
        <begin position="54"/>
        <end position="131"/>
    </location>
</feature>
<evidence type="ECO:0000256" key="2">
    <source>
        <dbReference type="ARBA" id="ARBA00004294"/>
    </source>
</evidence>
<keyword evidence="7" id="KW-0472">Membrane</keyword>
<keyword evidence="5" id="KW-1133">Transmembrane helix</keyword>
<accession>A0A5E4NHQ9</accession>
<evidence type="ECO:0000313" key="10">
    <source>
        <dbReference type="Proteomes" id="UP000325440"/>
    </source>
</evidence>